<dbReference type="EMBL" id="MIJY01000023">
    <property type="protein sequence ID" value="OEG12936.1"/>
    <property type="molecule type" value="Genomic_DNA"/>
</dbReference>
<dbReference type="PANTHER" id="PTHR43124">
    <property type="entry name" value="PURINE EFFLUX PUMP PBUE"/>
    <property type="match status" value="1"/>
</dbReference>
<sequence>MNRENGLAKRTPYWKQVIYILTIGWIVIWIYRTILTPIYPIISDYFGGASDAQLGHISSFYFLGYVCMQIPSGLLVDRVGKKQILIPGFLLFGLGALIVGIAQTIGVVFLGSILAGLGCGTYYGVAYSLTAEYVPVSKRSLATAIVNSGTAIGSGLGLISSSYLVGTGLVPWQSLIFVTLFLIILAVFLFKQTIRMENTKKNSIDHNTFTSKETRSIKALFKPRMISAYILYFATLYTYYLIDTWLPNFLETEKGFSGTSVGLASSLVFFTAIPGALFFSRLADEMPRRKIQLIIVLELLAAVILFLTVTTSNQTMLVIGIMAYGFFGKLAVEPIIISWLGEGAPKGSIATMYGVFNFFGMSASVIVPSLTGKISDIMGTKLYAFYLAILIIFLGTFLFYIINRRSAERLD</sequence>
<keyword evidence="5 7" id="KW-1133">Transmembrane helix</keyword>
<keyword evidence="4 7" id="KW-0812">Transmembrane</keyword>
<dbReference type="GO" id="GO:0022857">
    <property type="term" value="F:transmembrane transporter activity"/>
    <property type="evidence" value="ECO:0007669"/>
    <property type="project" value="InterPro"/>
</dbReference>
<organism evidence="9 10">
    <name type="scientific">Enterococcus termitis</name>
    <dbReference type="NCBI Taxonomy" id="332950"/>
    <lineage>
        <taxon>Bacteria</taxon>
        <taxon>Bacillati</taxon>
        <taxon>Bacillota</taxon>
        <taxon>Bacilli</taxon>
        <taxon>Lactobacillales</taxon>
        <taxon>Enterococcaceae</taxon>
        <taxon>Enterococcus</taxon>
    </lineage>
</organism>
<reference evidence="10" key="1">
    <citation type="submission" date="2016-09" db="EMBL/GenBank/DDBJ databases">
        <authorList>
            <person name="Gulvik C.A."/>
        </authorList>
    </citation>
    <scope>NUCLEOTIDE SEQUENCE [LARGE SCALE GENOMIC DNA]</scope>
    <source>
        <strain evidence="10">LMG 8895</strain>
    </source>
</reference>
<comment type="subcellular location">
    <subcellularLocation>
        <location evidence="1">Cell membrane</location>
        <topology evidence="1">Multi-pass membrane protein</topology>
    </subcellularLocation>
</comment>
<dbReference type="Gene3D" id="1.20.1250.20">
    <property type="entry name" value="MFS general substrate transporter like domains"/>
    <property type="match status" value="1"/>
</dbReference>
<feature type="transmembrane region" description="Helical" evidence="7">
    <location>
        <begin position="225"/>
        <end position="242"/>
    </location>
</feature>
<feature type="transmembrane region" description="Helical" evidence="7">
    <location>
        <begin position="170"/>
        <end position="190"/>
    </location>
</feature>
<dbReference type="PATRIC" id="fig|332950.4.peg.2455"/>
<keyword evidence="2" id="KW-0813">Transport</keyword>
<feature type="transmembrane region" description="Helical" evidence="7">
    <location>
        <begin position="383"/>
        <end position="402"/>
    </location>
</feature>
<comment type="caution">
    <text evidence="9">The sequence shown here is derived from an EMBL/GenBank/DDBJ whole genome shotgun (WGS) entry which is preliminary data.</text>
</comment>
<dbReference type="PROSITE" id="PS50850">
    <property type="entry name" value="MFS"/>
    <property type="match status" value="1"/>
</dbReference>
<evidence type="ECO:0000256" key="7">
    <source>
        <dbReference type="SAM" id="Phobius"/>
    </source>
</evidence>
<dbReference type="InterPro" id="IPR011701">
    <property type="entry name" value="MFS"/>
</dbReference>
<feature type="transmembrane region" description="Helical" evidence="7">
    <location>
        <begin position="59"/>
        <end position="77"/>
    </location>
</feature>
<dbReference type="PROSITE" id="PS00217">
    <property type="entry name" value="SUGAR_TRANSPORT_2"/>
    <property type="match status" value="1"/>
</dbReference>
<feature type="domain" description="Major facilitator superfamily (MFS) profile" evidence="8">
    <location>
        <begin position="17"/>
        <end position="407"/>
    </location>
</feature>
<proteinExistence type="predicted"/>
<dbReference type="Proteomes" id="UP000095094">
    <property type="component" value="Unassembled WGS sequence"/>
</dbReference>
<evidence type="ECO:0000256" key="2">
    <source>
        <dbReference type="ARBA" id="ARBA00022448"/>
    </source>
</evidence>
<feature type="transmembrane region" description="Helical" evidence="7">
    <location>
        <begin position="141"/>
        <end position="164"/>
    </location>
</feature>
<dbReference type="InterPro" id="IPR050189">
    <property type="entry name" value="MFS_Efflux_Transporters"/>
</dbReference>
<evidence type="ECO:0000313" key="10">
    <source>
        <dbReference type="Proteomes" id="UP000095094"/>
    </source>
</evidence>
<dbReference type="InterPro" id="IPR036259">
    <property type="entry name" value="MFS_trans_sf"/>
</dbReference>
<accession>A0A1E5GJP2</accession>
<feature type="transmembrane region" description="Helical" evidence="7">
    <location>
        <begin position="108"/>
        <end position="129"/>
    </location>
</feature>
<evidence type="ECO:0000313" key="9">
    <source>
        <dbReference type="EMBL" id="OEG12936.1"/>
    </source>
</evidence>
<name>A0A1E5GJP2_9ENTE</name>
<feature type="transmembrane region" description="Helical" evidence="7">
    <location>
        <begin position="316"/>
        <end position="340"/>
    </location>
</feature>
<protein>
    <submittedName>
        <fullName evidence="9">MFS transporter</fullName>
    </submittedName>
</protein>
<dbReference type="Pfam" id="PF07690">
    <property type="entry name" value="MFS_1"/>
    <property type="match status" value="1"/>
</dbReference>
<dbReference type="PANTHER" id="PTHR43124:SF3">
    <property type="entry name" value="CHLORAMPHENICOL EFFLUX PUMP RV0191"/>
    <property type="match status" value="1"/>
</dbReference>
<evidence type="ECO:0000259" key="8">
    <source>
        <dbReference type="PROSITE" id="PS50850"/>
    </source>
</evidence>
<evidence type="ECO:0000256" key="1">
    <source>
        <dbReference type="ARBA" id="ARBA00004651"/>
    </source>
</evidence>
<dbReference type="AlphaFoldDB" id="A0A1E5GJP2"/>
<keyword evidence="3" id="KW-1003">Cell membrane</keyword>
<feature type="transmembrane region" description="Helical" evidence="7">
    <location>
        <begin position="352"/>
        <end position="371"/>
    </location>
</feature>
<dbReference type="SUPFAM" id="SSF103473">
    <property type="entry name" value="MFS general substrate transporter"/>
    <property type="match status" value="1"/>
</dbReference>
<dbReference type="OrthoDB" id="9773404at2"/>
<dbReference type="InterPro" id="IPR005829">
    <property type="entry name" value="Sugar_transporter_CS"/>
</dbReference>
<evidence type="ECO:0000256" key="5">
    <source>
        <dbReference type="ARBA" id="ARBA00022989"/>
    </source>
</evidence>
<keyword evidence="10" id="KW-1185">Reference proteome</keyword>
<evidence type="ECO:0000256" key="6">
    <source>
        <dbReference type="ARBA" id="ARBA00023136"/>
    </source>
</evidence>
<evidence type="ECO:0000256" key="4">
    <source>
        <dbReference type="ARBA" id="ARBA00022692"/>
    </source>
</evidence>
<dbReference type="InterPro" id="IPR020846">
    <property type="entry name" value="MFS_dom"/>
</dbReference>
<dbReference type="GO" id="GO:0005886">
    <property type="term" value="C:plasma membrane"/>
    <property type="evidence" value="ECO:0007669"/>
    <property type="project" value="UniProtKB-SubCell"/>
</dbReference>
<feature type="transmembrane region" description="Helical" evidence="7">
    <location>
        <begin position="84"/>
        <end position="102"/>
    </location>
</feature>
<keyword evidence="6 7" id="KW-0472">Membrane</keyword>
<gene>
    <name evidence="9" type="ORF">BCR25_05455</name>
</gene>
<feature type="transmembrane region" description="Helical" evidence="7">
    <location>
        <begin position="262"/>
        <end position="279"/>
    </location>
</feature>
<evidence type="ECO:0000256" key="3">
    <source>
        <dbReference type="ARBA" id="ARBA00022475"/>
    </source>
</evidence>
<dbReference type="RefSeq" id="WP_069663636.1">
    <property type="nucleotide sequence ID" value="NZ_JBHUJJ010000001.1"/>
</dbReference>
<feature type="transmembrane region" description="Helical" evidence="7">
    <location>
        <begin position="291"/>
        <end position="310"/>
    </location>
</feature>
<feature type="transmembrane region" description="Helical" evidence="7">
    <location>
        <begin position="17"/>
        <end position="39"/>
    </location>
</feature>